<dbReference type="SMART" id="SM00386">
    <property type="entry name" value="HAT"/>
    <property type="match status" value="5"/>
</dbReference>
<evidence type="ECO:0000256" key="4">
    <source>
        <dbReference type="SAM" id="MobiDB-lite"/>
    </source>
</evidence>
<evidence type="ECO:0000256" key="2">
    <source>
        <dbReference type="ARBA" id="ARBA00009265"/>
    </source>
</evidence>
<feature type="compositionally biased region" description="Basic residues" evidence="4">
    <location>
        <begin position="98"/>
        <end position="109"/>
    </location>
</feature>
<accession>A0AAV3Q081</accession>
<dbReference type="GO" id="GO:0031048">
    <property type="term" value="P:regulatory ncRNA-mediated heterochromatin formation"/>
    <property type="evidence" value="ECO:0007669"/>
    <property type="project" value="TreeGrafter"/>
</dbReference>
<evidence type="ECO:0000256" key="3">
    <source>
        <dbReference type="ARBA" id="ARBA00023242"/>
    </source>
</evidence>
<dbReference type="AlphaFoldDB" id="A0AAV3Q081"/>
<feature type="compositionally biased region" description="Polar residues" evidence="4">
    <location>
        <begin position="40"/>
        <end position="52"/>
    </location>
</feature>
<sequence>MDETEPPPPPQTPSLFPLLSQPSLSPQPPNPNNEWLNNPSFSIDLSIINRTLPTPPEQPQPESESESEEEKTTSARPRYELVESSASDHDSNSQGNRTTKKKKKKRKRKEVLSQRNSTVHAKEYYFDSNADRDNLAFGSLYRMDVARYKLYNSRKTSGLYHFLSNQYISSLRGDNDVDALDNNLRSGGRYWSPKYTIMEHHKNFKRIRIPAPEKPLRTLVTDFIPLSDESSSSESLSWSAVVEESWEDEVLRKTREFNKLTRESPHDEKVWLAFAEFQDKVSNMQTHKGARVQTLEKKISILEKATELNPDSEQLLLSLMNAYRSRDSTDLLISRWEKILVQNSGSYKLWREFLLVLQGEFSWFKVSEMRKMYANAIRALFGSCNKQFRQAEKSATAAVRDPSIVQLELCLVDTFTSLCRFEWQAGYQELATSLFQAEIEYSLFCPSLLLTEQSKHRLFEYFWNSNGARVGEEGALGWATWLEKEEEQRKTIIKEELSSKADEGGWTGWSEPLSKTQEFKEADEEPTLGDVDENTSDGPETDDVAQEDDTDALLKMLGIDAAAEANGEVKDPTAWNRWSKEELARDADQWLPLRAASDDAENDEHLLRVILFEDVSDCLFSINSEEARQSLVSQFIDFFGGRLPQWISTNSSSWIERSLSLESLPFMILEDLNREHGVLTRDWNGQMGTSLEHLLGTSDAISMQTNMMKFLRNASLLFLSVLPQNYKLEEAILVAEELTNTQMNASNSHITPCRALAKNLIKSNRQDVLLCGVYARREAVFGNIDHARKVFDMALLSIEGLPPREIQTKASILYLWYAEVELAHGTPSSEESASRAIHILSCFGCGAKYSPYRCQPSSLQQLRARQGFKELIRISRSAWAHGIIDDHSTALICSAALFEDLTSGWSAAVDIFDQAFTMVLPERRRKSCHLELLFNYYINMLWKHSSELRPSKLWDYIVKGLQVYPFSTFLYGALVKSGCLHSSPNKLRWILDDYCHREPSVVVWLVSLAFELSRGGTKHRVRALLERGLENEKLRNSVILWRCYIAYECDITCNLSAARKVYFRAIHACPWSKKLWLDGFLKLSSVLSPKELSDLQEVMRDKEINLRTDIYEILLQDEMES</sequence>
<dbReference type="EMBL" id="BAABME010002769">
    <property type="protein sequence ID" value="GAA0156020.1"/>
    <property type="molecule type" value="Genomic_DNA"/>
</dbReference>
<evidence type="ECO:0000313" key="6">
    <source>
        <dbReference type="Proteomes" id="UP001454036"/>
    </source>
</evidence>
<dbReference type="PANTHER" id="PTHR13471:SF0">
    <property type="entry name" value="NUCLEAR EXOSOME REGULATOR NRDE2"/>
    <property type="match status" value="1"/>
</dbReference>
<gene>
    <name evidence="5" type="ORF">LIER_13611</name>
</gene>
<evidence type="ECO:0000313" key="5">
    <source>
        <dbReference type="EMBL" id="GAA0156020.1"/>
    </source>
</evidence>
<dbReference type="InterPro" id="IPR013633">
    <property type="entry name" value="NRDE-2"/>
</dbReference>
<dbReference type="Pfam" id="PF08424">
    <property type="entry name" value="NRDE-2"/>
    <property type="match status" value="1"/>
</dbReference>
<dbReference type="GO" id="GO:0006396">
    <property type="term" value="P:RNA processing"/>
    <property type="evidence" value="ECO:0007669"/>
    <property type="project" value="InterPro"/>
</dbReference>
<feature type="region of interest" description="Disordered" evidence="4">
    <location>
        <begin position="1"/>
        <end position="116"/>
    </location>
</feature>
<reference evidence="5 6" key="1">
    <citation type="submission" date="2024-01" db="EMBL/GenBank/DDBJ databases">
        <title>The complete chloroplast genome sequence of Lithospermum erythrorhizon: insights into the phylogenetic relationship among Boraginaceae species and the maternal lineages of purple gromwells.</title>
        <authorList>
            <person name="Okada T."/>
            <person name="Watanabe K."/>
        </authorList>
    </citation>
    <scope>NUCLEOTIDE SEQUENCE [LARGE SCALE GENOMIC DNA]</scope>
</reference>
<proteinExistence type="inferred from homology"/>
<dbReference type="SUPFAM" id="SSF48452">
    <property type="entry name" value="TPR-like"/>
    <property type="match status" value="1"/>
</dbReference>
<feature type="compositionally biased region" description="Acidic residues" evidence="4">
    <location>
        <begin position="521"/>
        <end position="546"/>
    </location>
</feature>
<dbReference type="GO" id="GO:0071013">
    <property type="term" value="C:catalytic step 2 spliceosome"/>
    <property type="evidence" value="ECO:0007669"/>
    <property type="project" value="TreeGrafter"/>
</dbReference>
<protein>
    <recommendedName>
        <fullName evidence="7">Protein NRDE2 homolog</fullName>
    </recommendedName>
</protein>
<dbReference type="GO" id="GO:1902369">
    <property type="term" value="P:negative regulation of RNA catabolic process"/>
    <property type="evidence" value="ECO:0007669"/>
    <property type="project" value="TreeGrafter"/>
</dbReference>
<keyword evidence="6" id="KW-1185">Reference proteome</keyword>
<dbReference type="PANTHER" id="PTHR13471">
    <property type="entry name" value="TETRATRICOPEPTIDE-LIKE HELICAL"/>
    <property type="match status" value="1"/>
</dbReference>
<organism evidence="5 6">
    <name type="scientific">Lithospermum erythrorhizon</name>
    <name type="common">Purple gromwell</name>
    <name type="synonym">Lithospermum officinale var. erythrorhizon</name>
    <dbReference type="NCBI Taxonomy" id="34254"/>
    <lineage>
        <taxon>Eukaryota</taxon>
        <taxon>Viridiplantae</taxon>
        <taxon>Streptophyta</taxon>
        <taxon>Embryophyta</taxon>
        <taxon>Tracheophyta</taxon>
        <taxon>Spermatophyta</taxon>
        <taxon>Magnoliopsida</taxon>
        <taxon>eudicotyledons</taxon>
        <taxon>Gunneridae</taxon>
        <taxon>Pentapetalae</taxon>
        <taxon>asterids</taxon>
        <taxon>lamiids</taxon>
        <taxon>Boraginales</taxon>
        <taxon>Boraginaceae</taxon>
        <taxon>Boraginoideae</taxon>
        <taxon>Lithospermeae</taxon>
        <taxon>Lithospermum</taxon>
    </lineage>
</organism>
<comment type="similarity">
    <text evidence="2">Belongs to the NRDE2 family.</text>
</comment>
<keyword evidence="3" id="KW-0539">Nucleus</keyword>
<name>A0AAV3Q081_LITER</name>
<dbReference type="Gene3D" id="1.25.40.10">
    <property type="entry name" value="Tetratricopeptide repeat domain"/>
    <property type="match status" value="2"/>
</dbReference>
<dbReference type="Proteomes" id="UP001454036">
    <property type="component" value="Unassembled WGS sequence"/>
</dbReference>
<comment type="subcellular location">
    <subcellularLocation>
        <location evidence="1">Nucleus</location>
    </subcellularLocation>
</comment>
<evidence type="ECO:0008006" key="7">
    <source>
        <dbReference type="Google" id="ProtNLM"/>
    </source>
</evidence>
<feature type="compositionally biased region" description="Pro residues" evidence="4">
    <location>
        <begin position="1"/>
        <end position="12"/>
    </location>
</feature>
<feature type="region of interest" description="Disordered" evidence="4">
    <location>
        <begin position="502"/>
        <end position="546"/>
    </location>
</feature>
<dbReference type="InterPro" id="IPR003107">
    <property type="entry name" value="HAT"/>
</dbReference>
<feature type="compositionally biased region" description="Basic and acidic residues" evidence="4">
    <location>
        <begin position="70"/>
        <end position="91"/>
    </location>
</feature>
<evidence type="ECO:0000256" key="1">
    <source>
        <dbReference type="ARBA" id="ARBA00004123"/>
    </source>
</evidence>
<comment type="caution">
    <text evidence="5">The sequence shown here is derived from an EMBL/GenBank/DDBJ whole genome shotgun (WGS) entry which is preliminary data.</text>
</comment>
<dbReference type="InterPro" id="IPR011990">
    <property type="entry name" value="TPR-like_helical_dom_sf"/>
</dbReference>
<feature type="compositionally biased region" description="Low complexity" evidence="4">
    <location>
        <begin position="13"/>
        <end position="24"/>
    </location>
</feature>